<accession>A0A518AHA2</accession>
<dbReference type="EMBL" id="CP036278">
    <property type="protein sequence ID" value="QDU54096.1"/>
    <property type="molecule type" value="Genomic_DNA"/>
</dbReference>
<dbReference type="KEGG" id="amuc:Pan181_02760"/>
<organism evidence="1 2">
    <name type="scientific">Aeoliella mucimassa</name>
    <dbReference type="NCBI Taxonomy" id="2527972"/>
    <lineage>
        <taxon>Bacteria</taxon>
        <taxon>Pseudomonadati</taxon>
        <taxon>Planctomycetota</taxon>
        <taxon>Planctomycetia</taxon>
        <taxon>Pirellulales</taxon>
        <taxon>Lacipirellulaceae</taxon>
        <taxon>Aeoliella</taxon>
    </lineage>
</organism>
<gene>
    <name evidence="1" type="ORF">Pan181_02760</name>
</gene>
<reference evidence="1 2" key="1">
    <citation type="submission" date="2019-02" db="EMBL/GenBank/DDBJ databases">
        <title>Deep-cultivation of Planctomycetes and their phenomic and genomic characterization uncovers novel biology.</title>
        <authorList>
            <person name="Wiegand S."/>
            <person name="Jogler M."/>
            <person name="Boedeker C."/>
            <person name="Pinto D."/>
            <person name="Vollmers J."/>
            <person name="Rivas-Marin E."/>
            <person name="Kohn T."/>
            <person name="Peeters S.H."/>
            <person name="Heuer A."/>
            <person name="Rast P."/>
            <person name="Oberbeckmann S."/>
            <person name="Bunk B."/>
            <person name="Jeske O."/>
            <person name="Meyerdierks A."/>
            <person name="Storesund J.E."/>
            <person name="Kallscheuer N."/>
            <person name="Luecker S."/>
            <person name="Lage O.M."/>
            <person name="Pohl T."/>
            <person name="Merkel B.J."/>
            <person name="Hornburger P."/>
            <person name="Mueller R.-W."/>
            <person name="Bruemmer F."/>
            <person name="Labrenz M."/>
            <person name="Spormann A.M."/>
            <person name="Op den Camp H."/>
            <person name="Overmann J."/>
            <person name="Amann R."/>
            <person name="Jetten M.S.M."/>
            <person name="Mascher T."/>
            <person name="Medema M.H."/>
            <person name="Devos D.P."/>
            <person name="Kaster A.-K."/>
            <person name="Ovreas L."/>
            <person name="Rohde M."/>
            <person name="Galperin M.Y."/>
            <person name="Jogler C."/>
        </authorList>
    </citation>
    <scope>NUCLEOTIDE SEQUENCE [LARGE SCALE GENOMIC DNA]</scope>
    <source>
        <strain evidence="1 2">Pan181</strain>
    </source>
</reference>
<evidence type="ECO:0000313" key="1">
    <source>
        <dbReference type="EMBL" id="QDU54096.1"/>
    </source>
</evidence>
<protein>
    <submittedName>
        <fullName evidence="1">Uncharacterized protein</fullName>
    </submittedName>
</protein>
<sequence>MALQPHWLDEVLQDCDNADKLIDSFAQSSKLREIATSTVKAGADQRKLYEENPNLCGPTVAQAMRQEFLRGLEEN</sequence>
<proteinExistence type="predicted"/>
<name>A0A518AHA2_9BACT</name>
<dbReference type="AlphaFoldDB" id="A0A518AHA2"/>
<dbReference type="Proteomes" id="UP000315750">
    <property type="component" value="Chromosome"/>
</dbReference>
<keyword evidence="2" id="KW-1185">Reference proteome</keyword>
<evidence type="ECO:0000313" key="2">
    <source>
        <dbReference type="Proteomes" id="UP000315750"/>
    </source>
</evidence>